<accession>A0A2S5RDP7</accession>
<protein>
    <submittedName>
        <fullName evidence="1">Uncharacterized protein</fullName>
    </submittedName>
</protein>
<sequence>MQTALILLGSISISTTPVINFTAANTIKNGVAEESTTQRNNFNSFLTLTSKDIKELDKIQNTSFFKNLIFIKENNSYKFDSNFIQKNNFSNKIKKFLSEILIDTNMYSLIRSHTSFYRNLIVADGNIIFESPRIWYEWIGGVWRLHLSAYYSQGIVDGTLLLSDLAGIISENVSSNPWLSAIANIGKLAADIIALLASNLMDTQHGTRIRFLFWIMPTSVDTSDYNW</sequence>
<dbReference type="Proteomes" id="UP000237865">
    <property type="component" value="Unassembled WGS sequence"/>
</dbReference>
<keyword evidence="2" id="KW-1185">Reference proteome</keyword>
<gene>
    <name evidence="1" type="ORF">ELUCI_v1c05190</name>
</gene>
<name>A0A2S5RDP7_9MOLU</name>
<dbReference type="EMBL" id="PHNE01000002">
    <property type="protein sequence ID" value="PPE05427.1"/>
    <property type="molecule type" value="Genomic_DNA"/>
</dbReference>
<proteinExistence type="predicted"/>
<organism evidence="1 2">
    <name type="scientific">Williamsoniiplasma lucivorax</name>
    <dbReference type="NCBI Taxonomy" id="209274"/>
    <lineage>
        <taxon>Bacteria</taxon>
        <taxon>Bacillati</taxon>
        <taxon>Mycoplasmatota</taxon>
        <taxon>Mollicutes</taxon>
        <taxon>Entomoplasmatales</taxon>
        <taxon>Williamsoniiplasma</taxon>
    </lineage>
</organism>
<dbReference type="RefSeq" id="WP_028126407.1">
    <property type="nucleotide sequence ID" value="NZ_PHNE01000002.1"/>
</dbReference>
<reference evidence="1 2" key="1">
    <citation type="submission" date="2017-11" db="EMBL/GenBank/DDBJ databases">
        <title>Genome sequence of Entomoplasma lucivorax PIPN-2 (ATCC 49196).</title>
        <authorList>
            <person name="Lo W.-S."/>
            <person name="Gasparich G.E."/>
            <person name="Kuo C.-H."/>
        </authorList>
    </citation>
    <scope>NUCLEOTIDE SEQUENCE [LARGE SCALE GENOMIC DNA]</scope>
    <source>
        <strain evidence="1 2">PIPN-2</strain>
    </source>
</reference>
<evidence type="ECO:0000313" key="2">
    <source>
        <dbReference type="Proteomes" id="UP000237865"/>
    </source>
</evidence>
<evidence type="ECO:0000313" key="1">
    <source>
        <dbReference type="EMBL" id="PPE05427.1"/>
    </source>
</evidence>
<dbReference type="AlphaFoldDB" id="A0A2S5RDP7"/>
<comment type="caution">
    <text evidence="1">The sequence shown here is derived from an EMBL/GenBank/DDBJ whole genome shotgun (WGS) entry which is preliminary data.</text>
</comment>